<dbReference type="Pfam" id="PF00665">
    <property type="entry name" value="rve"/>
    <property type="match status" value="1"/>
</dbReference>
<dbReference type="SUPFAM" id="SSF53098">
    <property type="entry name" value="Ribonuclease H-like"/>
    <property type="match status" value="1"/>
</dbReference>
<organism evidence="3 4">
    <name type="scientific">Acaryochloris marina (strain MBIC 11017)</name>
    <dbReference type="NCBI Taxonomy" id="329726"/>
    <lineage>
        <taxon>Bacteria</taxon>
        <taxon>Bacillati</taxon>
        <taxon>Cyanobacteriota</taxon>
        <taxon>Cyanophyceae</taxon>
        <taxon>Acaryochloridales</taxon>
        <taxon>Acaryochloridaceae</taxon>
        <taxon>Acaryochloris</taxon>
    </lineage>
</organism>
<dbReference type="KEGG" id="amr:AM1_C0080"/>
<evidence type="ECO:0000256" key="1">
    <source>
        <dbReference type="ARBA" id="ARBA00002286"/>
    </source>
</evidence>
<keyword evidence="3" id="KW-0614">Plasmid</keyword>
<reference evidence="3 4" key="1">
    <citation type="journal article" date="2008" name="Proc. Natl. Acad. Sci. U.S.A.">
        <title>Niche adaptation and genome expansion in the chlorophyll d-producing cyanobacterium Acaryochloris marina.</title>
        <authorList>
            <person name="Swingley W.D."/>
            <person name="Chen M."/>
            <person name="Cheung P.C."/>
            <person name="Conrad A.L."/>
            <person name="Dejesa L.C."/>
            <person name="Hao J."/>
            <person name="Honchak B.M."/>
            <person name="Karbach L.E."/>
            <person name="Kurdoglu A."/>
            <person name="Lahiri S."/>
            <person name="Mastrian S.D."/>
            <person name="Miyashita H."/>
            <person name="Page L."/>
            <person name="Ramakrishna P."/>
            <person name="Satoh S."/>
            <person name="Sattley W.M."/>
            <person name="Shimada Y."/>
            <person name="Taylor H.L."/>
            <person name="Tomo T."/>
            <person name="Tsuchiya T."/>
            <person name="Wang Z.T."/>
            <person name="Raymond J."/>
            <person name="Mimuro M."/>
            <person name="Blankenship R.E."/>
            <person name="Touchman J.W."/>
        </authorList>
    </citation>
    <scope>NUCLEOTIDE SEQUENCE [LARGE SCALE GENOMIC DNA]</scope>
    <source>
        <strain evidence="4">MBIC 11017</strain>
        <plasmid evidence="4">Plasmid pREB3</plasmid>
    </source>
</reference>
<dbReference type="GO" id="GO:0003676">
    <property type="term" value="F:nucleic acid binding"/>
    <property type="evidence" value="ECO:0007669"/>
    <property type="project" value="InterPro"/>
</dbReference>
<dbReference type="PANTHER" id="PTHR46889">
    <property type="entry name" value="TRANSPOSASE INSF FOR INSERTION SEQUENCE IS3B-RELATED"/>
    <property type="match status" value="1"/>
</dbReference>
<dbReference type="InterPro" id="IPR050900">
    <property type="entry name" value="Transposase_IS3/IS150/IS904"/>
</dbReference>
<dbReference type="PANTHER" id="PTHR46889:SF7">
    <property type="entry name" value="TRANSPOSASE FOR INSERTION SEQUENCE ELEMENT IS904"/>
    <property type="match status" value="1"/>
</dbReference>
<dbReference type="NCBIfam" id="NF033516">
    <property type="entry name" value="transpos_IS3"/>
    <property type="match status" value="1"/>
</dbReference>
<geneLocation type="plasmid" evidence="3 4">
    <name>pREB3</name>
</geneLocation>
<keyword evidence="4" id="KW-1185">Reference proteome</keyword>
<feature type="domain" description="Integrase catalytic" evidence="2">
    <location>
        <begin position="114"/>
        <end position="274"/>
    </location>
</feature>
<proteinExistence type="predicted"/>
<evidence type="ECO:0000259" key="2">
    <source>
        <dbReference type="PROSITE" id="PS50994"/>
    </source>
</evidence>
<protein>
    <submittedName>
        <fullName evidence="3">Integrase, catalytic region</fullName>
    </submittedName>
</protein>
<dbReference type="GO" id="GO:0015074">
    <property type="term" value="P:DNA integration"/>
    <property type="evidence" value="ECO:0007669"/>
    <property type="project" value="InterPro"/>
</dbReference>
<dbReference type="InterPro" id="IPR048020">
    <property type="entry name" value="Transpos_IS3"/>
</dbReference>
<gene>
    <name evidence="3" type="ordered locus">AM1_C0080</name>
</gene>
<name>A8ZMH9_ACAM1</name>
<accession>A8ZMH9</accession>
<sequence>MVNQLKEHYPIQMICNVIGYSRSRYYYHQNPGKENRKEVILKSAIADVAGRYPTHGYRRITQQLRREGHTVNHKRVSRLMRGMGLLAKQRVQRKRTTNSVHGYKRYPNLVKALTMVRPNQVWVADITYIRLREEFVYLAVLMDVFTRGIRGWHLDWTMEKSLTITALEKALLGHTPEIHHSDQGVQYAANDYVKMLEDNDVKISMAAVGKAYENGFAERLMRTIKEEEVDLSEYRNFREVNERIEMFLEEVYMKKRIHSSLSYLTPSEFEEKWRYEQENIQM</sequence>
<dbReference type="EMBL" id="CP000840">
    <property type="protein sequence ID" value="ABW32390.1"/>
    <property type="molecule type" value="Genomic_DNA"/>
</dbReference>
<dbReference type="AlphaFoldDB" id="A8ZMH9"/>
<dbReference type="Pfam" id="PF13276">
    <property type="entry name" value="HTH_21"/>
    <property type="match status" value="1"/>
</dbReference>
<dbReference type="Gene3D" id="3.30.420.10">
    <property type="entry name" value="Ribonuclease H-like superfamily/Ribonuclease H"/>
    <property type="match status" value="1"/>
</dbReference>
<dbReference type="InterPro" id="IPR025948">
    <property type="entry name" value="HTH-like_dom"/>
</dbReference>
<dbReference type="HOGENOM" id="CLU_027402_4_2_3"/>
<dbReference type="Proteomes" id="UP000000268">
    <property type="component" value="Plasmid pREB3"/>
</dbReference>
<evidence type="ECO:0000313" key="4">
    <source>
        <dbReference type="Proteomes" id="UP000000268"/>
    </source>
</evidence>
<dbReference type="PROSITE" id="PS50994">
    <property type="entry name" value="INTEGRASE"/>
    <property type="match status" value="1"/>
</dbReference>
<comment type="function">
    <text evidence="1">Involved in the transposition of the insertion sequence.</text>
</comment>
<dbReference type="InterPro" id="IPR012337">
    <property type="entry name" value="RNaseH-like_sf"/>
</dbReference>
<dbReference type="InterPro" id="IPR036397">
    <property type="entry name" value="RNaseH_sf"/>
</dbReference>
<evidence type="ECO:0000313" key="3">
    <source>
        <dbReference type="EMBL" id="ABW32390.1"/>
    </source>
</evidence>
<dbReference type="InterPro" id="IPR001584">
    <property type="entry name" value="Integrase_cat-core"/>
</dbReference>